<keyword evidence="1" id="KW-0614">Plasmid</keyword>
<dbReference type="EMBL" id="CP123389">
    <property type="protein sequence ID" value="XCC97654.1"/>
    <property type="molecule type" value="Genomic_DNA"/>
</dbReference>
<dbReference type="RefSeq" id="WP_353476544.1">
    <property type="nucleotide sequence ID" value="NZ_CP123389.1"/>
</dbReference>
<dbReference type="PROSITE" id="PS51318">
    <property type="entry name" value="TAT"/>
    <property type="match status" value="1"/>
</dbReference>
<reference evidence="1" key="1">
    <citation type="submission" date="2023-02" db="EMBL/GenBank/DDBJ databases">
        <title>Description and genomic characterization of Salipiger bruguierae sp. nov., isolated from the sediment of mangrove plant Bruguiera sexangula.</title>
        <authorList>
            <person name="Long M."/>
        </authorList>
    </citation>
    <scope>NUCLEOTIDE SEQUENCE</scope>
    <source>
        <strain evidence="1">H15</strain>
        <plasmid evidence="1">unnamed4</plasmid>
    </source>
</reference>
<name>A0AAU8ARM6_9RHOB</name>
<proteinExistence type="predicted"/>
<gene>
    <name evidence="1" type="ORF">PVT71_27510</name>
</gene>
<evidence type="ECO:0008006" key="2">
    <source>
        <dbReference type="Google" id="ProtNLM"/>
    </source>
</evidence>
<geneLocation type="plasmid" evidence="1">
    <name>unnamed4</name>
</geneLocation>
<dbReference type="InterPro" id="IPR006311">
    <property type="entry name" value="TAT_signal"/>
</dbReference>
<accession>A0AAU8ARM6</accession>
<dbReference type="AlphaFoldDB" id="A0AAU8ARM6"/>
<protein>
    <recommendedName>
        <fullName evidence="2">Right-handed parallel beta-helix repeat-containing protein</fullName>
    </recommendedName>
</protein>
<evidence type="ECO:0000313" key="1">
    <source>
        <dbReference type="EMBL" id="XCC97654.1"/>
    </source>
</evidence>
<sequence length="671" mass="71217">MISRRIMLLGGGLLAAVATRLSDARPATANPIPAVLRLEDLTATPATGQPMFIPGQGWFESTLPDGEADGVVHISGPDGRHWKRCGFDGALHPGWFARPEDGEDQSLAIQRACDHARKFGPFAVELGNAVHRCLSILRIDPTRVALRGSGARLDYSAMPEPPASDPVATLDNIVPSAGWRRDAGALMCDDGGGETLSLDLELPGDGRYRISATIGALEGSEDFPSLRIAMLAPGREPLATLVAASPGPFYFEVTGPQQAVRLTLETGSAVRLESLTVSHHGLRECVLISSGETSPQYGHKWMEGIEIVGPGAGTALHGMRFESFAMARSARIEMQNVTVRGFDTGLVLSHRCYLLRGTAMRINCGVGVHFLGGLEDAGELISFQGGVIDGGRIAILNNGAEISFFGTSIDFADQVFVGTGQLNLVGCHVEMNRPKAADKPLVDLGIGNVAVDGGSFSVTGNDFEAGNLCDHIFELRSPAATASLREVTPYNLRTQSGALAGGPGRLDTALMRGRRPRHIAPIVQFAQGRNLLGPMPLDLRASDGPGGGFQMFPTTNPSFKASQSFRYIWLVGRARPGSEVGVHLRMRSDVQGELRLALQALAGDVRTPIGNGWAFKVGPDWKTFLGDSNDTHPSAATSGRMPEGSLQIGLMLDLTGIDGTVEFADAFLCAI</sequence>
<organism evidence="1">
    <name type="scientific">Alloyangia sp. H15</name>
    <dbReference type="NCBI Taxonomy" id="3029062"/>
    <lineage>
        <taxon>Bacteria</taxon>
        <taxon>Pseudomonadati</taxon>
        <taxon>Pseudomonadota</taxon>
        <taxon>Alphaproteobacteria</taxon>
        <taxon>Rhodobacterales</taxon>
        <taxon>Roseobacteraceae</taxon>
        <taxon>Alloyangia</taxon>
    </lineage>
</organism>